<accession>A0ABN6RP07</accession>
<dbReference type="SUPFAM" id="SSF89550">
    <property type="entry name" value="PHP domain-like"/>
    <property type="match status" value="1"/>
</dbReference>
<dbReference type="PANTHER" id="PTHR42924">
    <property type="entry name" value="EXONUCLEASE"/>
    <property type="match status" value="1"/>
</dbReference>
<reference evidence="2" key="1">
    <citation type="submission" date="2022-07" db="EMBL/GenBank/DDBJ databases">
        <title>Complete Genome Sequence of the Radioresistant Bacterium Deinococcus aetherius ST0316, Isolated from the Air Dust collected in Lower Stratosphere above Japan.</title>
        <authorList>
            <person name="Satoh K."/>
            <person name="Hagiwara K."/>
            <person name="Katsumata K."/>
            <person name="Kubo A."/>
            <person name="Yokobori S."/>
            <person name="Yamagishi A."/>
            <person name="Oono Y."/>
            <person name="Narumi I."/>
        </authorList>
    </citation>
    <scope>NUCLEOTIDE SEQUENCE</scope>
    <source>
        <strain evidence="2">ST0316</strain>
        <plasmid evidence="2">pDAETH-2</plasmid>
    </source>
</reference>
<organism evidence="2 3">
    <name type="scientific">Deinococcus aetherius</name>
    <dbReference type="NCBI Taxonomy" id="200252"/>
    <lineage>
        <taxon>Bacteria</taxon>
        <taxon>Thermotogati</taxon>
        <taxon>Deinococcota</taxon>
        <taxon>Deinococci</taxon>
        <taxon>Deinococcales</taxon>
        <taxon>Deinococcaceae</taxon>
        <taxon>Deinococcus</taxon>
    </lineage>
</organism>
<evidence type="ECO:0000313" key="2">
    <source>
        <dbReference type="EMBL" id="BDP44469.1"/>
    </source>
</evidence>
<dbReference type="Pfam" id="PF02811">
    <property type="entry name" value="PHP"/>
    <property type="match status" value="1"/>
</dbReference>
<dbReference type="NCBIfam" id="NF038032">
    <property type="entry name" value="CehA_McbA_metalo"/>
    <property type="match status" value="1"/>
</dbReference>
<evidence type="ECO:0000313" key="3">
    <source>
        <dbReference type="Proteomes" id="UP001064971"/>
    </source>
</evidence>
<name>A0ABN6RP07_9DEIO</name>
<keyword evidence="3" id="KW-1185">Reference proteome</keyword>
<evidence type="ECO:0000259" key="1">
    <source>
        <dbReference type="SMART" id="SM00481"/>
    </source>
</evidence>
<proteinExistence type="predicted"/>
<dbReference type="InterPro" id="IPR016195">
    <property type="entry name" value="Pol/histidinol_Pase-like"/>
</dbReference>
<feature type="domain" description="Polymerase/histidinol phosphatase N-terminal" evidence="1">
    <location>
        <begin position="143"/>
        <end position="206"/>
    </location>
</feature>
<dbReference type="SMART" id="SM00481">
    <property type="entry name" value="POLIIIAc"/>
    <property type="match status" value="1"/>
</dbReference>
<sequence>MTALLHERVHLTLPDSKRHLPFSFTCPEGASGLRVEWEFGPPGGGEVRSMINFSLRGPAGFRGAGHRHGTRHEAVLGEHFATPGFLPGAITPGRWEVTLHTHLVAQGTHGELVVTALNEPPALAPTDPVIPANERTPGAWMMGDLHCHSNHSDARWTVSELARAATARGLDFLALTDHNTTSGRAVLGGAAPHLLQLPGVELTTFYGHAVALGVEDCPDWTAPELGCGMAELASDVTQSGGVFTLAHPFAPGDPICTGCTWTYFDLRPEGAAHLEVWNGPWRGDHNERALAYWYALLTRGHRVIATAGTDAHGPNYDPGHGFTFTPRVWDGVALLAQLRAGQTYLSRGAGLDLEVRSPAGPVPLGSTAPGGRWLARARWSVVPEGSTLIWVADGAREAVSIEGEGQLRWEGEVRGWLNLEIRTGNGELHTLGNPVFAERCPA</sequence>
<dbReference type="EMBL" id="AP026562">
    <property type="protein sequence ID" value="BDP44469.1"/>
    <property type="molecule type" value="Genomic_DNA"/>
</dbReference>
<dbReference type="InterPro" id="IPR052018">
    <property type="entry name" value="PHP_domain"/>
</dbReference>
<protein>
    <submittedName>
        <fullName evidence="2">Phosphoesterase</fullName>
    </submittedName>
</protein>
<keyword evidence="2" id="KW-0614">Plasmid</keyword>
<geneLocation type="plasmid" evidence="2 3">
    <name>pDAETH-2</name>
</geneLocation>
<gene>
    <name evidence="2" type="ORF">DAETH_44380</name>
</gene>
<dbReference type="Gene3D" id="3.20.20.140">
    <property type="entry name" value="Metal-dependent hydrolases"/>
    <property type="match status" value="1"/>
</dbReference>
<dbReference type="PANTHER" id="PTHR42924:SF3">
    <property type="entry name" value="POLYMERASE_HISTIDINOL PHOSPHATASE N-TERMINAL DOMAIN-CONTAINING PROTEIN"/>
    <property type="match status" value="1"/>
</dbReference>
<dbReference type="InterPro" id="IPR003141">
    <property type="entry name" value="Pol/His_phosphatase_N"/>
</dbReference>
<dbReference type="Proteomes" id="UP001064971">
    <property type="component" value="Plasmid pDAETH-2"/>
</dbReference>
<dbReference type="InterPro" id="IPR004013">
    <property type="entry name" value="PHP_dom"/>
</dbReference>
<dbReference type="RefSeq" id="WP_264778299.1">
    <property type="nucleotide sequence ID" value="NZ_AP026562.1"/>
</dbReference>